<dbReference type="Proteomes" id="UP000575985">
    <property type="component" value="Unassembled WGS sequence"/>
</dbReference>
<proteinExistence type="predicted"/>
<dbReference type="Pfam" id="PF02698">
    <property type="entry name" value="DUF218"/>
    <property type="match status" value="1"/>
</dbReference>
<dbReference type="Gene3D" id="3.40.50.620">
    <property type="entry name" value="HUPs"/>
    <property type="match status" value="1"/>
</dbReference>
<dbReference type="InterPro" id="IPR003848">
    <property type="entry name" value="DUF218"/>
</dbReference>
<feature type="transmembrane region" description="Helical" evidence="2">
    <location>
        <begin position="208"/>
        <end position="229"/>
    </location>
</feature>
<dbReference type="RefSeq" id="WP_308118397.1">
    <property type="nucleotide sequence ID" value="NZ_JACCFO010000001.1"/>
</dbReference>
<evidence type="ECO:0000313" key="4">
    <source>
        <dbReference type="EMBL" id="NYI95397.1"/>
    </source>
</evidence>
<keyword evidence="5" id="KW-1185">Reference proteome</keyword>
<dbReference type="PANTHER" id="PTHR30336">
    <property type="entry name" value="INNER MEMBRANE PROTEIN, PROBABLE PERMEASE"/>
    <property type="match status" value="1"/>
</dbReference>
<feature type="region of interest" description="Disordered" evidence="1">
    <location>
        <begin position="1"/>
        <end position="22"/>
    </location>
</feature>
<name>A0A853BL58_9ACTN</name>
<dbReference type="PANTHER" id="PTHR30336:SF20">
    <property type="entry name" value="DUF218 DOMAIN-CONTAINING PROTEIN"/>
    <property type="match status" value="1"/>
</dbReference>
<keyword evidence="2" id="KW-0812">Transmembrane</keyword>
<dbReference type="InterPro" id="IPR014729">
    <property type="entry name" value="Rossmann-like_a/b/a_fold"/>
</dbReference>
<feature type="domain" description="DUF218" evidence="3">
    <location>
        <begin position="240"/>
        <end position="370"/>
    </location>
</feature>
<keyword evidence="2" id="KW-1133">Transmembrane helix</keyword>
<accession>A0A853BL58</accession>
<protein>
    <submittedName>
        <fullName evidence="4">Uncharacterized SAM-binding protein YcdF (DUF218 family)</fullName>
    </submittedName>
</protein>
<feature type="compositionally biased region" description="Low complexity" evidence="1">
    <location>
        <begin position="67"/>
        <end position="77"/>
    </location>
</feature>
<dbReference type="AlphaFoldDB" id="A0A853BL58"/>
<dbReference type="CDD" id="cd06259">
    <property type="entry name" value="YdcF-like"/>
    <property type="match status" value="1"/>
</dbReference>
<dbReference type="InterPro" id="IPR051599">
    <property type="entry name" value="Cell_Envelope_Assoc"/>
</dbReference>
<feature type="compositionally biased region" description="Low complexity" evidence="1">
    <location>
        <begin position="87"/>
        <end position="98"/>
    </location>
</feature>
<sequence>MRTSGGDHGGGSRPDRALDVDAEGTRVFVRGDHAEPVIDTRAVGATPVGGAETRTQPLTRADREIPEPAGAGALGPSAEGGAGAPGGAVAQGAGTVPGSVVGADDPATRAGRAFPRPESYGGYDAHGADGTGDGAAAERGGGAYGAAAADDTRADRPAAGGLGADTTRTLERPRTAPRPPAEPPRSRRRGRGTDDPPPRRRRLRIGRIIALVLLVAVAIPPATWGWVWLTARADERPASDAIVVLGASQYNGRPSPIFEARLAHAETLYREGVAPMIVTVGGNQPGDNFTEAGSGRDWLVAQGVPAENVVAVGEGNDTLQSMRAVARVYAEQGWSSAVIVSDPWHSLRSRLMAEDFGIEAATSPSRSGPAVLERKTQLWYITRETASLWYYWIFGDSSDIEVDAA</sequence>
<feature type="region of interest" description="Disordered" evidence="1">
    <location>
        <begin position="38"/>
        <end position="200"/>
    </location>
</feature>
<feature type="compositionally biased region" description="Gly residues" evidence="1">
    <location>
        <begin position="129"/>
        <end position="144"/>
    </location>
</feature>
<gene>
    <name evidence="4" type="ORF">HNR12_001674</name>
</gene>
<dbReference type="GO" id="GO:0005886">
    <property type="term" value="C:plasma membrane"/>
    <property type="evidence" value="ECO:0007669"/>
    <property type="project" value="TreeGrafter"/>
</dbReference>
<dbReference type="EMBL" id="JACCFO010000001">
    <property type="protein sequence ID" value="NYI95397.1"/>
    <property type="molecule type" value="Genomic_DNA"/>
</dbReference>
<evidence type="ECO:0000256" key="1">
    <source>
        <dbReference type="SAM" id="MobiDB-lite"/>
    </source>
</evidence>
<keyword evidence="2" id="KW-0472">Membrane</keyword>
<feature type="compositionally biased region" description="Gly residues" evidence="1">
    <location>
        <begin position="1"/>
        <end position="12"/>
    </location>
</feature>
<comment type="caution">
    <text evidence="4">The sequence shown here is derived from an EMBL/GenBank/DDBJ whole genome shotgun (WGS) entry which is preliminary data.</text>
</comment>
<evidence type="ECO:0000259" key="3">
    <source>
        <dbReference type="Pfam" id="PF02698"/>
    </source>
</evidence>
<reference evidence="4 5" key="1">
    <citation type="submission" date="2020-07" db="EMBL/GenBank/DDBJ databases">
        <title>Sequencing the genomes of 1000 actinobacteria strains.</title>
        <authorList>
            <person name="Klenk H.-P."/>
        </authorList>
    </citation>
    <scope>NUCLEOTIDE SEQUENCE [LARGE SCALE GENOMIC DNA]</scope>
    <source>
        <strain evidence="4 5">DSM 45927</strain>
    </source>
</reference>
<organism evidence="4 5">
    <name type="scientific">Streptomonospora nanhaiensis</name>
    <dbReference type="NCBI Taxonomy" id="1323731"/>
    <lineage>
        <taxon>Bacteria</taxon>
        <taxon>Bacillati</taxon>
        <taxon>Actinomycetota</taxon>
        <taxon>Actinomycetes</taxon>
        <taxon>Streptosporangiales</taxon>
        <taxon>Nocardiopsidaceae</taxon>
        <taxon>Streptomonospora</taxon>
    </lineage>
</organism>
<evidence type="ECO:0000313" key="5">
    <source>
        <dbReference type="Proteomes" id="UP000575985"/>
    </source>
</evidence>
<evidence type="ECO:0000256" key="2">
    <source>
        <dbReference type="SAM" id="Phobius"/>
    </source>
</evidence>